<dbReference type="InterPro" id="IPR015915">
    <property type="entry name" value="Kelch-typ_b-propeller"/>
</dbReference>
<accession>A0A8S9RMY4</accession>
<evidence type="ECO:0000256" key="1">
    <source>
        <dbReference type="ARBA" id="ARBA00022441"/>
    </source>
</evidence>
<evidence type="ECO:0000313" key="3">
    <source>
        <dbReference type="EMBL" id="KAF3574209.1"/>
    </source>
</evidence>
<evidence type="ECO:0000313" key="4">
    <source>
        <dbReference type="Proteomes" id="UP000712600"/>
    </source>
</evidence>
<dbReference type="Proteomes" id="UP000712600">
    <property type="component" value="Unassembled WGS sequence"/>
</dbReference>
<protein>
    <submittedName>
        <fullName evidence="3">Uncharacterized protein</fullName>
    </submittedName>
</protein>
<dbReference type="Pfam" id="PF01344">
    <property type="entry name" value="Kelch_1"/>
    <property type="match status" value="1"/>
</dbReference>
<organism evidence="3 4">
    <name type="scientific">Brassica cretica</name>
    <name type="common">Mustard</name>
    <dbReference type="NCBI Taxonomy" id="69181"/>
    <lineage>
        <taxon>Eukaryota</taxon>
        <taxon>Viridiplantae</taxon>
        <taxon>Streptophyta</taxon>
        <taxon>Embryophyta</taxon>
        <taxon>Tracheophyta</taxon>
        <taxon>Spermatophyta</taxon>
        <taxon>Magnoliopsida</taxon>
        <taxon>eudicotyledons</taxon>
        <taxon>Gunneridae</taxon>
        <taxon>Pentapetalae</taxon>
        <taxon>rosids</taxon>
        <taxon>malvids</taxon>
        <taxon>Brassicales</taxon>
        <taxon>Brassicaceae</taxon>
        <taxon>Brassiceae</taxon>
        <taxon>Brassica</taxon>
    </lineage>
</organism>
<sequence>MGPLIPGWTDDVAELSFGPFLRCAGDGGDSSGASISTVRKMSGSLEEFMCVLVNNMYWEVIDCSGNKLGRIPTGPGPFKCGYGLAVLDGQKIVFVGGKYKFRRSSNEVRGLKVRESAFANAALANVSEFNPATNRWRKLADMNIPRHNFGYAVVDRLLYVIRGYTADDVIILNAEVYNPKTNKWSLMNCPHRPNFLPAFSFSFNSKLFVVGNELRFIDIYDPRTKTWEEFDSGQTLSVHSYTVVRNKVYFLNYNIPGMGVFDPEKNSWSWVSVPRADFRFKLGQWNNKVILSGYHATSVLINC</sequence>
<dbReference type="EMBL" id="QGKX02000095">
    <property type="protein sequence ID" value="KAF3574209.1"/>
    <property type="molecule type" value="Genomic_DNA"/>
</dbReference>
<evidence type="ECO:0000256" key="2">
    <source>
        <dbReference type="ARBA" id="ARBA00022737"/>
    </source>
</evidence>
<name>A0A8S9RMY4_BRACR</name>
<dbReference type="SUPFAM" id="SSF117281">
    <property type="entry name" value="Kelch motif"/>
    <property type="match status" value="1"/>
</dbReference>
<dbReference type="AlphaFoldDB" id="A0A8S9RMY4"/>
<comment type="caution">
    <text evidence="3">The sequence shown here is derived from an EMBL/GenBank/DDBJ whole genome shotgun (WGS) entry which is preliminary data.</text>
</comment>
<dbReference type="PANTHER" id="PTHR46344">
    <property type="entry name" value="OS02G0202900 PROTEIN"/>
    <property type="match status" value="1"/>
</dbReference>
<dbReference type="PANTHER" id="PTHR46344:SF1">
    <property type="entry name" value="OS02G0504900 PROTEIN"/>
    <property type="match status" value="1"/>
</dbReference>
<dbReference type="Gene3D" id="2.120.10.80">
    <property type="entry name" value="Kelch-type beta propeller"/>
    <property type="match status" value="1"/>
</dbReference>
<gene>
    <name evidence="3" type="ORF">F2Q69_00061271</name>
</gene>
<reference evidence="3" key="1">
    <citation type="submission" date="2019-12" db="EMBL/GenBank/DDBJ databases">
        <title>Genome sequencing and annotation of Brassica cretica.</title>
        <authorList>
            <person name="Studholme D.J."/>
            <person name="Sarris P."/>
        </authorList>
    </citation>
    <scope>NUCLEOTIDE SEQUENCE</scope>
    <source>
        <strain evidence="3">PFS-109/04</strain>
        <tissue evidence="3">Leaf</tissue>
    </source>
</reference>
<proteinExistence type="predicted"/>
<keyword evidence="1" id="KW-0880">Kelch repeat</keyword>
<dbReference type="InterPro" id="IPR006652">
    <property type="entry name" value="Kelch_1"/>
</dbReference>
<keyword evidence="2" id="KW-0677">Repeat</keyword>